<keyword evidence="3" id="KW-1185">Reference proteome</keyword>
<evidence type="ECO:0000313" key="3">
    <source>
        <dbReference type="Proteomes" id="UP000237911"/>
    </source>
</evidence>
<dbReference type="EMBL" id="PUEV01000015">
    <property type="protein sequence ID" value="PQM53415.1"/>
    <property type="molecule type" value="Genomic_DNA"/>
</dbReference>
<evidence type="ECO:0000313" key="2">
    <source>
        <dbReference type="EMBL" id="PQM53415.1"/>
    </source>
</evidence>
<gene>
    <name evidence="2" type="ORF">C5U48_04480</name>
</gene>
<reference evidence="2 3" key="1">
    <citation type="submission" date="2018-02" db="EMBL/GenBank/DDBJ databases">
        <title>Draft genome sequence of Mycobacterium virginiense isolated from mud of a swine farm in Japan.</title>
        <authorList>
            <person name="Ohya K."/>
        </authorList>
    </citation>
    <scope>NUCLEOTIDE SEQUENCE [LARGE SCALE GENOMIC DNA]</scope>
    <source>
        <strain evidence="2 3">GF75</strain>
    </source>
</reference>
<dbReference type="AlphaFoldDB" id="A0A9X7IQ97"/>
<dbReference type="InterPro" id="IPR007969">
    <property type="entry name" value="DUF732"/>
</dbReference>
<dbReference type="Proteomes" id="UP000237911">
    <property type="component" value="Unassembled WGS sequence"/>
</dbReference>
<sequence>MKVLNEPVSAFTSVGWAEERRHMTPIKARYSRIMLAAILLSTLPSLAVGAAHADANSYLREVHNTVRVRLRDNQALQLGYEACHVLRKGTDGKTTPQSRGEAAQVVSRAARKLGVNRHDGLDRGSVSRLVDAAEHYLC</sequence>
<comment type="caution">
    <text evidence="2">The sequence shown here is derived from an EMBL/GenBank/DDBJ whole genome shotgun (WGS) entry which is preliminary data.</text>
</comment>
<name>A0A9X7IQ97_9MYCO</name>
<accession>A0A9X7IQ97</accession>
<feature type="domain" description="DUF732" evidence="1">
    <location>
        <begin position="56"/>
        <end position="138"/>
    </location>
</feature>
<evidence type="ECO:0000259" key="1">
    <source>
        <dbReference type="Pfam" id="PF05305"/>
    </source>
</evidence>
<dbReference type="Pfam" id="PF05305">
    <property type="entry name" value="DUF732"/>
    <property type="match status" value="1"/>
</dbReference>
<proteinExistence type="predicted"/>
<protein>
    <recommendedName>
        <fullName evidence="1">DUF732 domain-containing protein</fullName>
    </recommendedName>
</protein>
<organism evidence="2 3">
    <name type="scientific">Mycolicibacter virginiensis</name>
    <dbReference type="NCBI Taxonomy" id="1795032"/>
    <lineage>
        <taxon>Bacteria</taxon>
        <taxon>Bacillati</taxon>
        <taxon>Actinomycetota</taxon>
        <taxon>Actinomycetes</taxon>
        <taxon>Mycobacteriales</taxon>
        <taxon>Mycobacteriaceae</taxon>
        <taxon>Mycolicibacter</taxon>
    </lineage>
</organism>